<feature type="repeat" description="TPR" evidence="4">
    <location>
        <begin position="608"/>
        <end position="641"/>
    </location>
</feature>
<feature type="compositionally biased region" description="Gly residues" evidence="5">
    <location>
        <begin position="1601"/>
        <end position="1614"/>
    </location>
</feature>
<dbReference type="InterPro" id="IPR046357">
    <property type="entry name" value="PPIase_dom_sf"/>
</dbReference>
<dbReference type="SUPFAM" id="SSF54534">
    <property type="entry name" value="FKBP-like"/>
    <property type="match status" value="3"/>
</dbReference>
<feature type="compositionally biased region" description="Low complexity" evidence="5">
    <location>
        <begin position="1862"/>
        <end position="1880"/>
    </location>
</feature>
<dbReference type="EC" id="5.2.1.8" evidence="3"/>
<proteinExistence type="predicted"/>
<evidence type="ECO:0000259" key="6">
    <source>
        <dbReference type="PROSITE" id="PS50059"/>
    </source>
</evidence>
<feature type="compositionally biased region" description="Low complexity" evidence="5">
    <location>
        <begin position="2236"/>
        <end position="2251"/>
    </location>
</feature>
<dbReference type="PROSITE" id="PS50059">
    <property type="entry name" value="FKBP_PPIASE"/>
    <property type="match status" value="2"/>
</dbReference>
<dbReference type="PANTHER" id="PTHR46512:SF8">
    <property type="entry name" value="PEPTIDYLPROLYL ISOMERASE"/>
    <property type="match status" value="1"/>
</dbReference>
<feature type="region of interest" description="Disordered" evidence="5">
    <location>
        <begin position="1583"/>
        <end position="1774"/>
    </location>
</feature>
<feature type="region of interest" description="Disordered" evidence="5">
    <location>
        <begin position="2234"/>
        <end position="2338"/>
    </location>
</feature>
<sequence>MTQADLANYLAELRLLPPEVPLEPELKPQRLKLDKRIREEQALAGGAVLSAVLEDGDGKGSPAEGDLVYIQYSIRDLEDELLYTTRSEEGGSGQAFAFLMEKGVRVPRGWEVAIKAMSKGQRSVLQVKPGFGFAHPDCAMQPPVRDLKVDSPLRYDVTLVNWYPADTVHQYGTAEELYKRAVREGAGWESPRPPFEVTLHLTVCCPAYDGLQLTGQRLYSSRGRQPLSVQMGRGLLPPGVEEALSFMSRGEVATFVLPARSVGGRGGGAGAGAEEEEQSSGEDGDLLSPASAAGARAKGGRGGGAGAAQCLVPPPPDRCVQVEVEAELISMVQVRDMTGTGEVTKKRIREGTGEFPIDCPLNDTTVTLHFRARPLAAGGSGTEVEAGTGEDAGGPWLYDSRAEGAEPLTADTGCGELPEGLEMGIKLMVPGEVSRVVAAPRYAYAGRSDCPPALARAAAATAEAAEAAADPLGGAEGRGEREFTGEELEAAAEGLTVEWEVELLDFQREGHWQNLSFEERYEVADRLKSKGNELYKRGQHKFARARYERLLRLLDSTRDFETEEQVARVDAYKVAALGNMALACMQAGDFAAAAATCDKGLEFEPDNAKLHFRKGKALSLKGDYEEAAEALQLALEHDPDSEKSIRAELSANTERQKAAARAASGAPLRGQPGDSSLGTAAAWGLGTGDSSSLGPEHAARARPLRGGSAAPSAVKTGISHSVAKGPQSRRRRLDFSEAALLRSSSSSSSASSSSSESELSYSSGSTGALAGLAEASLDSWQLRGRAAGGPDGARHGLLGQALGPHLHGPDGRGGHPRRATGADHRSPSADSQRGRSKHSSNPSRPKGPHAHGHLEGRPHPHQSQPHPQSSHHGAHARDPYGGTASYDQHLGVHAGLPAQSHSHSLEQRQPHDAPANPRRPGSPLGPKASASQPPPQQHSQWAAQTAPVAQPGPPSGPWQGHRAGANAQQRQLPSWAQQALYRGPQRDEAWATAAAPHAPGPGPAYAAGRSGYEPVPEGPGVDSFSAWHQKAGPGAVGQLVTGGPPPPVLSSSDGSLEGGAIPAVRPGPAPGWQPWYNNPSYDEYGTDLGAPPPDWPGNQPPGGRGGGSIPRPPPPSPLDARPEHGAHPGPARGPPVVPRLPLEKLPGYQGREAVPAPVAGPLVAEALAQEPAPVGLAGSGRAGAEEQAGPWAEEAARRVRALWEGAGLAGEQMGPELQRLFVLQWAQERARLAARPGSTSPPTSAPQHSLDRGRERSPQAPAAQAPEADFDSLRHQLEQQQEELRQQLVQQAQRQHGAAAAWRAPASPSASSAGSEEAWSPAMRRAAAAADAAAAAVSAASRALGGVAAAAATRSPSSGGRGGGARDAAGSPTQHARSPLAAVAGPAYADERVAAASAFTAQPAPAPAPPPTASSTRTTSPPQRTDSPAGSAGPGMASPSAPSNPTATATGTPAGAAAAIAGVVSREPHLVGSHHAAHPHPGSPVGSSATFPSSPSGSQRGSGSGEVAGAGVEVDAVQPGAGAARPGEQQLGALGWQGWDGFPATVRLEGAQGPTAAGSVEQRVLWLAAAAQALLAAGRDAETAAGGLSTQGWPRRDSGRGTRGGDISFGGFGGVPDRASDGAGGASGGGGAGSGGAGSGGGGSGLHSEDRAGGASRAQRISSVVAVPAGLGPPEGRVSGAQASPPQSQQPSPLLPPGFLLPDTQPLQPTSFPPIPPNATLATSTVPSAPTSTTSPPPLPQASSSPPYVHTQPAPALPETGSGSPLRGFGSRSLPPTLHTLSTLSSLGSYGEYDVDRLDELLRAVASVASAAAAADAAGASRRSTAEAPIPPLVALPLEAISRDCSTPTRAELEGRQLELLSAAGSGSSREGSRSGSRAGSRGGSPSKDEVTAPERRPGGAQPGPRPSLSAGDGARQGASRPPPLAPGASTSPRGGAVSPPSVSASPSGRASFSRLPSPPISPRDGRGSVSGTERNSRTAGSRASALSSGRSTPQEQSPWGSPRVSTAGSTGTSRIPPPPGLPQPPRPGRSKSVRERSTSPPPGEEGQGRSESGGAAGIDGGGGGGGGGVGRRRSSGSPGPASARAGHSDPGAASPRPGPAATTAGAPCPTSTTEPGARLGGSPAAAARAAAVAAVTALWADAARTIGPAAAAVAALGVEAPSLDLLLNASSGSGGSLSSLGLWAGGGGGASGRWLDPGLSASMGSVGWARLREDADAAVLALLCGFGDGTGSGAAGEAALEGSGEVSGRTSGAGGQTGQAGFGRGFSGGGASSGDEGTGVTPPVKPWPAEAATEEPATPPPPPGPAPGGGESNPFLAPGGFGDTPVSPLFPGGGSPSGWLTSPELCLSPSPAEQHLFATAEPPWPPAEGDAPVGGFRAVSGGGAADPDDGAGRGVSTVGFHPAGAASAGGGGFGFGFGSPADTFPVGADADVSADAADRFLLSSQVSLARTSRSLGFSAFGSPDPLRASGRAAADAIDAAADAGESDSTPTRPTNSAAAAAGGAWEGKPTPRSPEADWRGAADSLGLTPYQLLYEFKGALAGGGGDSRTSTPLRASPLAADSWAAGAGLGAGWEREGGAHTPGSLGGRHRGSPHRNHRSPHRRPGSPSASPSATTPVGRARSAAAAIAARVTRGWFAQGGGGGAGFSPASTSAAQSPLPARSPAHSMLAASPGPSPGGPGASPGAAGSALRTVAAALGDSAARRADGHARRAAALSELSPSAMGLWDDPGGSPPVEGEQGGAGGVEAEVERRQGGGGGAGGAGKRVRSFVEGEEGRRGRLFVADSDSDG</sequence>
<feature type="compositionally biased region" description="Gly residues" evidence="5">
    <location>
        <begin position="2055"/>
        <end position="2070"/>
    </location>
</feature>
<evidence type="ECO:0000256" key="1">
    <source>
        <dbReference type="ARBA" id="ARBA00022737"/>
    </source>
</evidence>
<dbReference type="GO" id="GO:0003755">
    <property type="term" value="F:peptidyl-prolyl cis-trans isomerase activity"/>
    <property type="evidence" value="ECO:0007669"/>
    <property type="project" value="UniProtKB-KW"/>
</dbReference>
<gene>
    <name evidence="7" type="ORF">HYH03_008222</name>
</gene>
<dbReference type="EMBL" id="JAEHOE010000036">
    <property type="protein sequence ID" value="KAG2493708.1"/>
    <property type="molecule type" value="Genomic_DNA"/>
</dbReference>
<organism evidence="7 8">
    <name type="scientific">Edaphochlamys debaryana</name>
    <dbReference type="NCBI Taxonomy" id="47281"/>
    <lineage>
        <taxon>Eukaryota</taxon>
        <taxon>Viridiplantae</taxon>
        <taxon>Chlorophyta</taxon>
        <taxon>core chlorophytes</taxon>
        <taxon>Chlorophyceae</taxon>
        <taxon>CS clade</taxon>
        <taxon>Chlamydomonadales</taxon>
        <taxon>Chlamydomonadales incertae sedis</taxon>
        <taxon>Edaphochlamys</taxon>
    </lineage>
</organism>
<feature type="compositionally biased region" description="Low complexity" evidence="5">
    <location>
        <begin position="1286"/>
        <end position="1358"/>
    </location>
</feature>
<dbReference type="SUPFAM" id="SSF48452">
    <property type="entry name" value="TPR-like"/>
    <property type="match status" value="1"/>
</dbReference>
<keyword evidence="3" id="KW-0697">Rotamase</keyword>
<comment type="catalytic activity">
    <reaction evidence="3">
        <text>[protein]-peptidylproline (omega=180) = [protein]-peptidylproline (omega=0)</text>
        <dbReference type="Rhea" id="RHEA:16237"/>
        <dbReference type="Rhea" id="RHEA-COMP:10747"/>
        <dbReference type="Rhea" id="RHEA-COMP:10748"/>
        <dbReference type="ChEBI" id="CHEBI:83833"/>
        <dbReference type="ChEBI" id="CHEBI:83834"/>
        <dbReference type="EC" id="5.2.1.8"/>
    </reaction>
</comment>
<feature type="compositionally biased region" description="Low complexity" evidence="5">
    <location>
        <begin position="2076"/>
        <end position="2114"/>
    </location>
</feature>
<feature type="compositionally biased region" description="Basic residues" evidence="5">
    <location>
        <begin position="2588"/>
        <end position="2605"/>
    </location>
</feature>
<protein>
    <recommendedName>
        <fullName evidence="3">peptidylprolyl isomerase</fullName>
        <ecNumber evidence="3">5.2.1.8</ecNumber>
    </recommendedName>
</protein>
<feature type="compositionally biased region" description="Polar residues" evidence="5">
    <location>
        <begin position="1994"/>
        <end position="2014"/>
    </location>
</feature>
<evidence type="ECO:0000256" key="5">
    <source>
        <dbReference type="SAM" id="MobiDB-lite"/>
    </source>
</evidence>
<feature type="compositionally biased region" description="Basic and acidic residues" evidence="5">
    <location>
        <begin position="1271"/>
        <end position="1285"/>
    </location>
</feature>
<dbReference type="Pfam" id="PF00254">
    <property type="entry name" value="FKBP_C"/>
    <property type="match status" value="1"/>
</dbReference>
<feature type="compositionally biased region" description="Low complexity" evidence="5">
    <location>
        <begin position="1471"/>
        <end position="1499"/>
    </location>
</feature>
<dbReference type="InterPro" id="IPR011990">
    <property type="entry name" value="TPR-like_helical_dom_sf"/>
</dbReference>
<feature type="region of interest" description="Disordered" evidence="5">
    <location>
        <begin position="651"/>
        <end position="764"/>
    </location>
</feature>
<feature type="compositionally biased region" description="Low complexity" evidence="5">
    <location>
        <begin position="1935"/>
        <end position="1955"/>
    </location>
</feature>
<reference evidence="7" key="1">
    <citation type="journal article" date="2020" name="bioRxiv">
        <title>Comparative genomics of Chlamydomonas.</title>
        <authorList>
            <person name="Craig R.J."/>
            <person name="Hasan A.R."/>
            <person name="Ness R.W."/>
            <person name="Keightley P.D."/>
        </authorList>
    </citation>
    <scope>NUCLEOTIDE SEQUENCE</scope>
    <source>
        <strain evidence="7">CCAP 11/70</strain>
    </source>
</reference>
<feature type="compositionally biased region" description="Gly residues" evidence="5">
    <location>
        <begin position="1622"/>
        <end position="1645"/>
    </location>
</feature>
<comment type="caution">
    <text evidence="7">The sequence shown here is derived from an EMBL/GenBank/DDBJ whole genome shotgun (WGS) entry which is preliminary data.</text>
</comment>
<feature type="compositionally biased region" description="Low complexity" evidence="5">
    <location>
        <begin position="2606"/>
        <end position="2622"/>
    </location>
</feature>
<feature type="compositionally biased region" description="Gly residues" evidence="5">
    <location>
        <begin position="2252"/>
        <end position="2273"/>
    </location>
</feature>
<keyword evidence="8" id="KW-1185">Reference proteome</keyword>
<feature type="compositionally biased region" description="Low complexity" evidence="5">
    <location>
        <begin position="1437"/>
        <end position="1462"/>
    </location>
</feature>
<feature type="compositionally biased region" description="Basic and acidic residues" evidence="5">
    <location>
        <begin position="2769"/>
        <end position="2778"/>
    </location>
</feature>
<feature type="compositionally biased region" description="Pro residues" evidence="5">
    <location>
        <begin position="2016"/>
        <end position="2028"/>
    </location>
</feature>
<name>A0A836BZS4_9CHLO</name>
<feature type="compositionally biased region" description="Low complexity" evidence="5">
    <location>
        <begin position="1413"/>
        <end position="1428"/>
    </location>
</feature>
<feature type="region of interest" description="Disordered" evidence="5">
    <location>
        <begin position="2472"/>
        <end position="2522"/>
    </location>
</feature>
<feature type="compositionally biased region" description="Low complexity" evidence="5">
    <location>
        <begin position="1258"/>
        <end position="1267"/>
    </location>
</feature>
<keyword evidence="1" id="KW-0677">Repeat</keyword>
<dbReference type="InterPro" id="IPR019734">
    <property type="entry name" value="TPR_rpt"/>
</dbReference>
<feature type="compositionally biased region" description="Low complexity" evidence="5">
    <location>
        <begin position="990"/>
        <end position="1011"/>
    </location>
</feature>
<feature type="compositionally biased region" description="Low complexity" evidence="5">
    <location>
        <begin position="1679"/>
        <end position="1702"/>
    </location>
</feature>
<feature type="compositionally biased region" description="Low complexity" evidence="5">
    <location>
        <begin position="1719"/>
        <end position="1734"/>
    </location>
</feature>
<feature type="domain" description="PPIase FKBP-type" evidence="6">
    <location>
        <begin position="363"/>
        <end position="452"/>
    </location>
</feature>
<dbReference type="InterPro" id="IPR050754">
    <property type="entry name" value="FKBP4/5/8-like"/>
</dbReference>
<feature type="compositionally biased region" description="Acidic residues" evidence="5">
    <location>
        <begin position="273"/>
        <end position="285"/>
    </location>
</feature>
<feature type="compositionally biased region" description="Gly residues" evidence="5">
    <location>
        <begin position="2755"/>
        <end position="2764"/>
    </location>
</feature>
<feature type="region of interest" description="Disordered" evidence="5">
    <location>
        <begin position="1231"/>
        <end position="1507"/>
    </location>
</feature>
<dbReference type="Gene3D" id="1.25.40.10">
    <property type="entry name" value="Tetratricopeptide repeat domain"/>
    <property type="match status" value="1"/>
</dbReference>
<feature type="compositionally biased region" description="Low complexity" evidence="5">
    <location>
        <begin position="659"/>
        <end position="669"/>
    </location>
</feature>
<evidence type="ECO:0000313" key="7">
    <source>
        <dbReference type="EMBL" id="KAG2493708.1"/>
    </source>
</evidence>
<dbReference type="OrthoDB" id="1902587at2759"/>
<feature type="compositionally biased region" description="Polar residues" evidence="5">
    <location>
        <begin position="2487"/>
        <end position="2497"/>
    </location>
</feature>
<evidence type="ECO:0000256" key="4">
    <source>
        <dbReference type="PROSITE-ProRule" id="PRU00339"/>
    </source>
</evidence>
<feature type="region of interest" description="Disordered" evidence="5">
    <location>
        <begin position="2571"/>
        <end position="2622"/>
    </location>
</feature>
<feature type="compositionally biased region" description="Low complexity" evidence="5">
    <location>
        <begin position="1394"/>
        <end position="1403"/>
    </location>
</feature>
<dbReference type="Pfam" id="PF14559">
    <property type="entry name" value="TPR_19"/>
    <property type="match status" value="1"/>
</dbReference>
<dbReference type="Gene3D" id="3.10.50.40">
    <property type="match status" value="3"/>
</dbReference>
<feature type="region of interest" description="Disordered" evidence="5">
    <location>
        <begin position="1862"/>
        <end position="2122"/>
    </location>
</feature>
<feature type="compositionally biased region" description="Low complexity" evidence="5">
    <location>
        <begin position="2473"/>
        <end position="2484"/>
    </location>
</feature>
<feature type="compositionally biased region" description="Low complexity" evidence="5">
    <location>
        <begin position="861"/>
        <end position="871"/>
    </location>
</feature>
<accession>A0A836BZS4</accession>
<feature type="compositionally biased region" description="Pro residues" evidence="5">
    <location>
        <begin position="1090"/>
        <end position="1099"/>
    </location>
</feature>
<dbReference type="SMART" id="SM00028">
    <property type="entry name" value="TPR"/>
    <property type="match status" value="3"/>
</dbReference>
<dbReference type="PANTHER" id="PTHR46512">
    <property type="entry name" value="PEPTIDYLPROLYL ISOMERASE"/>
    <property type="match status" value="1"/>
</dbReference>
<feature type="region of interest" description="Disordered" evidence="5">
    <location>
        <begin position="2644"/>
        <end position="2688"/>
    </location>
</feature>
<feature type="compositionally biased region" description="Polar residues" evidence="5">
    <location>
        <begin position="1237"/>
        <end position="1247"/>
    </location>
</feature>
<evidence type="ECO:0000256" key="2">
    <source>
        <dbReference type="ARBA" id="ARBA00022803"/>
    </source>
</evidence>
<feature type="compositionally biased region" description="Low complexity" evidence="5">
    <location>
        <begin position="736"/>
        <end position="764"/>
    </location>
</feature>
<feature type="region of interest" description="Disordered" evidence="5">
    <location>
        <begin position="783"/>
        <end position="1144"/>
    </location>
</feature>
<feature type="region of interest" description="Disordered" evidence="5">
    <location>
        <begin position="265"/>
        <end position="309"/>
    </location>
</feature>
<evidence type="ECO:0000313" key="8">
    <source>
        <dbReference type="Proteomes" id="UP000612055"/>
    </source>
</evidence>
<dbReference type="PROSITE" id="PS50005">
    <property type="entry name" value="TPR"/>
    <property type="match status" value="1"/>
</dbReference>
<feature type="compositionally biased region" description="Pro residues" evidence="5">
    <location>
        <begin position="2298"/>
        <end position="2307"/>
    </location>
</feature>
<feature type="region of interest" description="Disordered" evidence="5">
    <location>
        <begin position="2722"/>
        <end position="2790"/>
    </location>
</feature>
<feature type="domain" description="PPIase FKBP-type" evidence="6">
    <location>
        <begin position="65"/>
        <end position="163"/>
    </location>
</feature>
<dbReference type="Proteomes" id="UP000612055">
    <property type="component" value="Unassembled WGS sequence"/>
</dbReference>
<keyword evidence="3" id="KW-0413">Isomerase</keyword>
<feature type="compositionally biased region" description="Low complexity" evidence="5">
    <location>
        <begin position="926"/>
        <end position="944"/>
    </location>
</feature>
<keyword evidence="2 4" id="KW-0802">TPR repeat</keyword>
<dbReference type="InterPro" id="IPR001179">
    <property type="entry name" value="PPIase_FKBP_dom"/>
</dbReference>
<evidence type="ECO:0000256" key="3">
    <source>
        <dbReference type="PROSITE-ProRule" id="PRU00277"/>
    </source>
</evidence>
<feature type="compositionally biased region" description="Basic and acidic residues" evidence="5">
    <location>
        <begin position="1887"/>
        <end position="1898"/>
    </location>
</feature>
<feature type="compositionally biased region" description="Low complexity" evidence="5">
    <location>
        <begin position="1978"/>
        <end position="1993"/>
    </location>
</feature>
<feature type="compositionally biased region" description="Polar residues" evidence="5">
    <location>
        <begin position="966"/>
        <end position="977"/>
    </location>
</feature>